<reference evidence="3" key="1">
    <citation type="journal article" date="2021" name="PeerJ">
        <title>Extensive microbial diversity within the chicken gut microbiome revealed by metagenomics and culture.</title>
        <authorList>
            <person name="Gilroy R."/>
            <person name="Ravi A."/>
            <person name="Getino M."/>
            <person name="Pursley I."/>
            <person name="Horton D.L."/>
            <person name="Alikhan N.F."/>
            <person name="Baker D."/>
            <person name="Gharbi K."/>
            <person name="Hall N."/>
            <person name="Watson M."/>
            <person name="Adriaenssens E.M."/>
            <person name="Foster-Nyarko E."/>
            <person name="Jarju S."/>
            <person name="Secka A."/>
            <person name="Antonio M."/>
            <person name="Oren A."/>
            <person name="Chaudhuri R.R."/>
            <person name="La Ragione R."/>
            <person name="Hildebrand F."/>
            <person name="Pallen M.J."/>
        </authorList>
    </citation>
    <scope>NUCLEOTIDE SEQUENCE</scope>
    <source>
        <strain evidence="3">ChiSjej2B20-11307</strain>
    </source>
</reference>
<dbReference type="InterPro" id="IPR002686">
    <property type="entry name" value="Transposase_17"/>
</dbReference>
<dbReference type="SUPFAM" id="SSF143422">
    <property type="entry name" value="Transposase IS200-like"/>
    <property type="match status" value="1"/>
</dbReference>
<accession>A0A9D2KIJ6</accession>
<evidence type="ECO:0000313" key="4">
    <source>
        <dbReference type="Proteomes" id="UP000824223"/>
    </source>
</evidence>
<evidence type="ECO:0000259" key="2">
    <source>
        <dbReference type="SMART" id="SM01321"/>
    </source>
</evidence>
<dbReference type="GO" id="GO:0006313">
    <property type="term" value="P:DNA transposition"/>
    <property type="evidence" value="ECO:0007669"/>
    <property type="project" value="InterPro"/>
</dbReference>
<reference evidence="3" key="2">
    <citation type="submission" date="2021-04" db="EMBL/GenBank/DDBJ databases">
        <authorList>
            <person name="Gilroy R."/>
        </authorList>
    </citation>
    <scope>NUCLEOTIDE SEQUENCE</scope>
    <source>
        <strain evidence="3">ChiSjej2B20-11307</strain>
    </source>
</reference>
<dbReference type="Proteomes" id="UP000824223">
    <property type="component" value="Unassembled WGS sequence"/>
</dbReference>
<gene>
    <name evidence="3" type="ORF">H9798_06925</name>
</gene>
<organism evidence="3 4">
    <name type="scientific">Candidatus Mediterraneibacter pullicola</name>
    <dbReference type="NCBI Taxonomy" id="2838682"/>
    <lineage>
        <taxon>Bacteria</taxon>
        <taxon>Bacillati</taxon>
        <taxon>Bacillota</taxon>
        <taxon>Clostridia</taxon>
        <taxon>Lachnospirales</taxon>
        <taxon>Lachnospiraceae</taxon>
        <taxon>Mediterraneibacter</taxon>
    </lineage>
</organism>
<dbReference type="GO" id="GO:0003677">
    <property type="term" value="F:DNA binding"/>
    <property type="evidence" value="ECO:0007669"/>
    <property type="project" value="InterPro"/>
</dbReference>
<comment type="caution">
    <text evidence="3">The sequence shown here is derived from an EMBL/GenBank/DDBJ whole genome shotgun (WGS) entry which is preliminary data.</text>
</comment>
<dbReference type="GO" id="GO:0004803">
    <property type="term" value="F:transposase activity"/>
    <property type="evidence" value="ECO:0007669"/>
    <property type="project" value="InterPro"/>
</dbReference>
<sequence>MSQIEFYPVPDTNNERGDRMPRTARKRSSTDLYHVIARGISREPIFKQKREKNNFIRLLLKHLKDRDIEIYAYAIMSTHFHILIRVDLKLLSSYLAIVLAEFAEYYNFKHNRNGHVFQDRFKSECVETSQYFWNCIRYIHMNPVNAHVVKTPENYTFSSLKEYETRKSRIIHSKAIEIYQSEFVDFEEFLDFHQKIQKQIFIDVPEEVEMQFEKAALRLLNQEAHLNGVEEPREIIENIETRRQYKNKLQTELRISKAKSERLYRYVKSCIMEK</sequence>
<name>A0A9D2KIJ6_9FIRM</name>
<protein>
    <submittedName>
        <fullName evidence="3">Transposase</fullName>
    </submittedName>
</protein>
<dbReference type="InterPro" id="IPR036515">
    <property type="entry name" value="Transposase_17_sf"/>
</dbReference>
<dbReference type="PANTHER" id="PTHR34322">
    <property type="entry name" value="TRANSPOSASE, Y1_TNP DOMAIN-CONTAINING"/>
    <property type="match status" value="1"/>
</dbReference>
<dbReference type="AlphaFoldDB" id="A0A9D2KIJ6"/>
<dbReference type="EMBL" id="DXAK01000035">
    <property type="protein sequence ID" value="HJA06854.1"/>
    <property type="molecule type" value="Genomic_DNA"/>
</dbReference>
<dbReference type="SMART" id="SM01321">
    <property type="entry name" value="Y1_Tnp"/>
    <property type="match status" value="1"/>
</dbReference>
<feature type="domain" description="Transposase IS200-like" evidence="2">
    <location>
        <begin position="29"/>
        <end position="142"/>
    </location>
</feature>
<evidence type="ECO:0000313" key="3">
    <source>
        <dbReference type="EMBL" id="HJA06854.1"/>
    </source>
</evidence>
<dbReference type="Gene3D" id="3.30.70.1290">
    <property type="entry name" value="Transposase IS200-like"/>
    <property type="match status" value="1"/>
</dbReference>
<dbReference type="PANTHER" id="PTHR34322:SF2">
    <property type="entry name" value="TRANSPOSASE IS200-LIKE DOMAIN-CONTAINING PROTEIN"/>
    <property type="match status" value="1"/>
</dbReference>
<feature type="region of interest" description="Disordered" evidence="1">
    <location>
        <begin position="1"/>
        <end position="25"/>
    </location>
</feature>
<evidence type="ECO:0000256" key="1">
    <source>
        <dbReference type="SAM" id="MobiDB-lite"/>
    </source>
</evidence>
<dbReference type="Pfam" id="PF01797">
    <property type="entry name" value="Y1_Tnp"/>
    <property type="match status" value="1"/>
</dbReference>
<proteinExistence type="predicted"/>